<keyword evidence="1" id="KW-1133">Transmembrane helix</keyword>
<protein>
    <submittedName>
        <fullName evidence="2">Uncharacterized protein</fullName>
    </submittedName>
</protein>
<dbReference type="Proteomes" id="UP000831782">
    <property type="component" value="Chromosome"/>
</dbReference>
<keyword evidence="1" id="KW-0812">Transmembrane</keyword>
<sequence length="67" mass="7971">MIKSIKGQFILSLLVALCFVYHSFSYIEFTGEERFLFNRILFFFIMISSIFNAGLFTQKYIQARNKK</sequence>
<evidence type="ECO:0000313" key="2">
    <source>
        <dbReference type="EMBL" id="UOQ48999.1"/>
    </source>
</evidence>
<organism evidence="2 3">
    <name type="scientific">Gracilibacillus caseinilyticus</name>
    <dbReference type="NCBI Taxonomy" id="2932256"/>
    <lineage>
        <taxon>Bacteria</taxon>
        <taxon>Bacillati</taxon>
        <taxon>Bacillota</taxon>
        <taxon>Bacilli</taxon>
        <taxon>Bacillales</taxon>
        <taxon>Bacillaceae</taxon>
        <taxon>Gracilibacillus</taxon>
    </lineage>
</organism>
<reference evidence="2 3" key="1">
    <citation type="submission" date="2022-04" db="EMBL/GenBank/DDBJ databases">
        <title>Gracilibacillus sp. isolated from saltern.</title>
        <authorList>
            <person name="Won M."/>
            <person name="Lee C.-M."/>
            <person name="Woen H.-Y."/>
            <person name="Kwon S.-W."/>
        </authorList>
    </citation>
    <scope>NUCLEOTIDE SEQUENCE [LARGE SCALE GENOMIC DNA]</scope>
    <source>
        <strain evidence="2 3">SSWR10-1</strain>
    </source>
</reference>
<keyword evidence="1" id="KW-0472">Membrane</keyword>
<feature type="transmembrane region" description="Helical" evidence="1">
    <location>
        <begin position="35"/>
        <end position="57"/>
    </location>
</feature>
<name>A0ABY4EX55_9BACI</name>
<accession>A0ABY4EX55</accession>
<keyword evidence="3" id="KW-1185">Reference proteome</keyword>
<dbReference type="EMBL" id="CP095072">
    <property type="protein sequence ID" value="UOQ48999.1"/>
    <property type="molecule type" value="Genomic_DNA"/>
</dbReference>
<dbReference type="RefSeq" id="WP_244720380.1">
    <property type="nucleotide sequence ID" value="NZ_CP095072.1"/>
</dbReference>
<gene>
    <name evidence="2" type="ORF">MUN88_02345</name>
</gene>
<proteinExistence type="predicted"/>
<evidence type="ECO:0000313" key="3">
    <source>
        <dbReference type="Proteomes" id="UP000831782"/>
    </source>
</evidence>
<evidence type="ECO:0000256" key="1">
    <source>
        <dbReference type="SAM" id="Phobius"/>
    </source>
</evidence>